<evidence type="ECO:0000313" key="1">
    <source>
        <dbReference type="EMBL" id="KAE8287023.1"/>
    </source>
</evidence>
<proteinExistence type="predicted"/>
<sequence>MQPELDDVEGLLFVSFTSKEALEVHARDKPATSSASPVSLTTPLQKQTVEVIPETDEDKIVRLEANLLQDLKLLKHRQVIHPVLQEVGMKLSSLDPTKPVDLQYLGVRLPLPPPSLPEEANALLLVYEGLPFISRTGKTNDMTKIKGWKNKFIRNKETSLSNCDGSQKNLSAFCSNMLDEYLESEAQYISERAAAFSTNPEGSVAYQLPAKSSSYVKTLDSVLKHRNAGSKLSAGANRPCPLSYKPLFTLP</sequence>
<dbReference type="EMBL" id="REGW02000014">
    <property type="protein sequence ID" value="KAE8287023.1"/>
    <property type="molecule type" value="Genomic_DNA"/>
</dbReference>
<comment type="caution">
    <text evidence="1">The sequence shown here is derived from an EMBL/GenBank/DDBJ whole genome shotgun (WGS) entry which is preliminary data.</text>
</comment>
<reference evidence="1 2" key="1">
    <citation type="submission" date="2019-07" db="EMBL/GenBank/DDBJ databases">
        <title>Chromosome genome assembly for large yellow croaker.</title>
        <authorList>
            <person name="Xiao S."/>
        </authorList>
    </citation>
    <scope>NUCLEOTIDE SEQUENCE [LARGE SCALE GENOMIC DNA]</scope>
    <source>
        <strain evidence="1">JMULYC20181020</strain>
        <tissue evidence="1">Muscle</tissue>
    </source>
</reference>
<gene>
    <name evidence="1" type="ORF">D5F01_LYC14981</name>
</gene>
<protein>
    <submittedName>
        <fullName evidence="1">MAX gene-associated protein</fullName>
    </submittedName>
</protein>
<dbReference type="AlphaFoldDB" id="A0A6G0I6S7"/>
<evidence type="ECO:0000313" key="2">
    <source>
        <dbReference type="Proteomes" id="UP000424527"/>
    </source>
</evidence>
<organism evidence="1 2">
    <name type="scientific">Larimichthys crocea</name>
    <name type="common">Large yellow croaker</name>
    <name type="synonym">Pseudosciaena crocea</name>
    <dbReference type="NCBI Taxonomy" id="215358"/>
    <lineage>
        <taxon>Eukaryota</taxon>
        <taxon>Metazoa</taxon>
        <taxon>Chordata</taxon>
        <taxon>Craniata</taxon>
        <taxon>Vertebrata</taxon>
        <taxon>Euteleostomi</taxon>
        <taxon>Actinopterygii</taxon>
        <taxon>Neopterygii</taxon>
        <taxon>Teleostei</taxon>
        <taxon>Neoteleostei</taxon>
        <taxon>Acanthomorphata</taxon>
        <taxon>Eupercaria</taxon>
        <taxon>Sciaenidae</taxon>
        <taxon>Larimichthys</taxon>
    </lineage>
</organism>
<keyword evidence="2" id="KW-1185">Reference proteome</keyword>
<dbReference type="Proteomes" id="UP000424527">
    <property type="component" value="Unassembled WGS sequence"/>
</dbReference>
<accession>A0A6G0I6S7</accession>
<name>A0A6G0I6S7_LARCR</name>